<dbReference type="InterPro" id="IPR029063">
    <property type="entry name" value="SAM-dependent_MTases_sf"/>
</dbReference>
<evidence type="ECO:0000313" key="3">
    <source>
        <dbReference type="EMBL" id="GHD50960.1"/>
    </source>
</evidence>
<dbReference type="AlphaFoldDB" id="A0A918XT12"/>
<proteinExistence type="predicted"/>
<dbReference type="NCBIfam" id="TIGR01444">
    <property type="entry name" value="fkbM_fam"/>
    <property type="match status" value="1"/>
</dbReference>
<gene>
    <name evidence="3" type="ORF">GCM10017083_24840</name>
</gene>
<accession>A0A918XT12</accession>
<reference evidence="3" key="1">
    <citation type="journal article" date="2014" name="Int. J. Syst. Evol. Microbiol.">
        <title>Complete genome sequence of Corynebacterium casei LMG S-19264T (=DSM 44701T), isolated from a smear-ripened cheese.</title>
        <authorList>
            <consortium name="US DOE Joint Genome Institute (JGI-PGF)"/>
            <person name="Walter F."/>
            <person name="Albersmeier A."/>
            <person name="Kalinowski J."/>
            <person name="Ruckert C."/>
        </authorList>
    </citation>
    <scope>NUCLEOTIDE SEQUENCE</scope>
    <source>
        <strain evidence="3">KCTC 42651</strain>
    </source>
</reference>
<dbReference type="Gene3D" id="3.40.50.150">
    <property type="entry name" value="Vaccinia Virus protein VP39"/>
    <property type="match status" value="1"/>
</dbReference>
<sequence length="347" mass="38597">MSTTQRPGLSAFNFKSRAEAQRHAVQDPGDIGAFLAAQWPPYSRESLTALAQTLRIGKVEPHNIAAGYFARRTNRVAQAINNRMARYGKTNVWSVKAPNGREIMFPINDYSSIEFKKMVDKYDGLYEKTLIEFISARLEPGDVFIDVGANVGYISAFAAATGAVVFALEIQRDLLPLLEQMATINSFDLIRVLHVGGSARSGLSMMPRIEANPGTQLEGQTVRINRQEPRSIVDDFVPMLALDDAFLDPALLPKLVKVDVEGHEISVLEGARRIIEAGRTTFVVEYHPHLIAQYRRRPAELIAPFDPARWSFSQLTDDGLRAISGMNDIRPDPRDPNPKLVFEPLPA</sequence>
<feature type="domain" description="Methyltransferase FkbM" evidence="2">
    <location>
        <begin position="146"/>
        <end position="288"/>
    </location>
</feature>
<dbReference type="InterPro" id="IPR052514">
    <property type="entry name" value="SAM-dependent_MTase"/>
</dbReference>
<dbReference type="PANTHER" id="PTHR34203:SF15">
    <property type="entry name" value="SLL1173 PROTEIN"/>
    <property type="match status" value="1"/>
</dbReference>
<dbReference type="InterPro" id="IPR006342">
    <property type="entry name" value="FkbM_mtfrase"/>
</dbReference>
<organism evidence="3 4">
    <name type="scientific">Thalassobaculum fulvum</name>
    <dbReference type="NCBI Taxonomy" id="1633335"/>
    <lineage>
        <taxon>Bacteria</taxon>
        <taxon>Pseudomonadati</taxon>
        <taxon>Pseudomonadota</taxon>
        <taxon>Alphaproteobacteria</taxon>
        <taxon>Rhodospirillales</taxon>
        <taxon>Thalassobaculaceae</taxon>
        <taxon>Thalassobaculum</taxon>
    </lineage>
</organism>
<evidence type="ECO:0000259" key="2">
    <source>
        <dbReference type="Pfam" id="PF05050"/>
    </source>
</evidence>
<reference evidence="3" key="2">
    <citation type="submission" date="2020-09" db="EMBL/GenBank/DDBJ databases">
        <authorList>
            <person name="Sun Q."/>
            <person name="Kim S."/>
        </authorList>
    </citation>
    <scope>NUCLEOTIDE SEQUENCE</scope>
    <source>
        <strain evidence="3">KCTC 42651</strain>
    </source>
</reference>
<dbReference type="Proteomes" id="UP000630353">
    <property type="component" value="Unassembled WGS sequence"/>
</dbReference>
<evidence type="ECO:0000313" key="4">
    <source>
        <dbReference type="Proteomes" id="UP000630353"/>
    </source>
</evidence>
<comment type="caution">
    <text evidence="3">The sequence shown here is derived from an EMBL/GenBank/DDBJ whole genome shotgun (WGS) entry which is preliminary data.</text>
</comment>
<name>A0A918XT12_9PROT</name>
<dbReference type="SUPFAM" id="SSF53335">
    <property type="entry name" value="S-adenosyl-L-methionine-dependent methyltransferases"/>
    <property type="match status" value="1"/>
</dbReference>
<dbReference type="RefSeq" id="WP_189989932.1">
    <property type="nucleotide sequence ID" value="NZ_BMZS01000005.1"/>
</dbReference>
<evidence type="ECO:0000256" key="1">
    <source>
        <dbReference type="SAM" id="MobiDB-lite"/>
    </source>
</evidence>
<dbReference type="EMBL" id="BMZS01000005">
    <property type="protein sequence ID" value="GHD50960.1"/>
    <property type="molecule type" value="Genomic_DNA"/>
</dbReference>
<protein>
    <recommendedName>
        <fullName evidence="2">Methyltransferase FkbM domain-containing protein</fullName>
    </recommendedName>
</protein>
<feature type="region of interest" description="Disordered" evidence="1">
    <location>
        <begin position="324"/>
        <end position="347"/>
    </location>
</feature>
<dbReference type="Pfam" id="PF05050">
    <property type="entry name" value="Methyltransf_21"/>
    <property type="match status" value="1"/>
</dbReference>
<keyword evidence="4" id="KW-1185">Reference proteome</keyword>
<dbReference type="PANTHER" id="PTHR34203">
    <property type="entry name" value="METHYLTRANSFERASE, FKBM FAMILY PROTEIN"/>
    <property type="match status" value="1"/>
</dbReference>